<protein>
    <submittedName>
        <fullName evidence="1">Uncharacterized protein</fullName>
    </submittedName>
</protein>
<keyword evidence="2" id="KW-1185">Reference proteome</keyword>
<proteinExistence type="predicted"/>
<sequence>MVPQNGNVKHNLVLPETFSITQFVDQYTDPSLIQRLLLIGMKCPRYAVEAYTLALQKIKDNTLNVSLYKEASHFATLAKANFDSTLLKESETSNKDAFDIEWIVKAGSDFNEQLAKLNFDFSSIRFNSTVDSKTTVRIVIYVCTQSDKSSFKNDSDKNRCNIEFSRSLYIVWKPD</sequence>
<name>A0A2T9Z0L8_9FUNG</name>
<dbReference type="AlphaFoldDB" id="A0A2T9Z0L8"/>
<dbReference type="Gene3D" id="1.25.40.570">
    <property type="match status" value="1"/>
</dbReference>
<evidence type="ECO:0000313" key="2">
    <source>
        <dbReference type="Proteomes" id="UP000245609"/>
    </source>
</evidence>
<accession>A0A2T9Z0L8</accession>
<organism evidence="1 2">
    <name type="scientific">Smittium megazygosporum</name>
    <dbReference type="NCBI Taxonomy" id="133381"/>
    <lineage>
        <taxon>Eukaryota</taxon>
        <taxon>Fungi</taxon>
        <taxon>Fungi incertae sedis</taxon>
        <taxon>Zoopagomycota</taxon>
        <taxon>Kickxellomycotina</taxon>
        <taxon>Harpellomycetes</taxon>
        <taxon>Harpellales</taxon>
        <taxon>Legeriomycetaceae</taxon>
        <taxon>Smittium</taxon>
    </lineage>
</organism>
<comment type="caution">
    <text evidence="1">The sequence shown here is derived from an EMBL/GenBank/DDBJ whole genome shotgun (WGS) entry which is preliminary data.</text>
</comment>
<dbReference type="EMBL" id="MBFS01002399">
    <property type="protein sequence ID" value="PVU98131.1"/>
    <property type="molecule type" value="Genomic_DNA"/>
</dbReference>
<reference evidence="1 2" key="1">
    <citation type="journal article" date="2018" name="MBio">
        <title>Comparative Genomics Reveals the Core Gene Toolbox for the Fungus-Insect Symbiosis.</title>
        <authorList>
            <person name="Wang Y."/>
            <person name="Stata M."/>
            <person name="Wang W."/>
            <person name="Stajich J.E."/>
            <person name="White M.M."/>
            <person name="Moncalvo J.M."/>
        </authorList>
    </citation>
    <scope>NUCLEOTIDE SEQUENCE [LARGE SCALE GENOMIC DNA]</scope>
    <source>
        <strain evidence="1 2">SC-DP-2</strain>
    </source>
</reference>
<evidence type="ECO:0000313" key="1">
    <source>
        <dbReference type="EMBL" id="PVU98131.1"/>
    </source>
</evidence>
<dbReference type="Proteomes" id="UP000245609">
    <property type="component" value="Unassembled WGS sequence"/>
</dbReference>
<dbReference type="STRING" id="133381.A0A2T9Z0L8"/>
<dbReference type="OrthoDB" id="422427at2759"/>
<gene>
    <name evidence="1" type="ORF">BB560_005704</name>
</gene>